<protein>
    <submittedName>
        <fullName evidence="1">Uncharacterized protein</fullName>
    </submittedName>
</protein>
<dbReference type="EMBL" id="BAAAJK010000001">
    <property type="protein sequence ID" value="GAA1380721.1"/>
    <property type="molecule type" value="Genomic_DNA"/>
</dbReference>
<accession>A0ABN1XH92</accession>
<sequence>MTKKINKAFVEKWAGRYDPMVDAPVLRDVHPAVHDRGYFTKAEGEAVMKWKSNRTLPLFQENAEDDVEAITTMALGGPDRLAHRVLRLLRGVGNPVASAFLTVADPTRFTVVDFRAIRALQQHGEQVADDPYYREYVDLCASIARRCETDLRTLDRALWQYDKATNGK</sequence>
<reference evidence="1 2" key="1">
    <citation type="journal article" date="2019" name="Int. J. Syst. Evol. Microbiol.">
        <title>The Global Catalogue of Microorganisms (GCM) 10K type strain sequencing project: providing services to taxonomists for standard genome sequencing and annotation.</title>
        <authorList>
            <consortium name="The Broad Institute Genomics Platform"/>
            <consortium name="The Broad Institute Genome Sequencing Center for Infectious Disease"/>
            <person name="Wu L."/>
            <person name="Ma J."/>
        </authorList>
    </citation>
    <scope>NUCLEOTIDE SEQUENCE [LARGE SCALE GENOMIC DNA]</scope>
    <source>
        <strain evidence="1 2">JCM 11896</strain>
    </source>
</reference>
<dbReference type="RefSeq" id="WP_344017973.1">
    <property type="nucleotide sequence ID" value="NZ_BAAAJK010000001.1"/>
</dbReference>
<evidence type="ECO:0000313" key="2">
    <source>
        <dbReference type="Proteomes" id="UP001501414"/>
    </source>
</evidence>
<gene>
    <name evidence="1" type="ORF">GCM10009613_05500</name>
</gene>
<evidence type="ECO:0000313" key="1">
    <source>
        <dbReference type="EMBL" id="GAA1380721.1"/>
    </source>
</evidence>
<organism evidence="1 2">
    <name type="scientific">Pseudonocardia kongjuensis</name>
    <dbReference type="NCBI Taxonomy" id="102227"/>
    <lineage>
        <taxon>Bacteria</taxon>
        <taxon>Bacillati</taxon>
        <taxon>Actinomycetota</taxon>
        <taxon>Actinomycetes</taxon>
        <taxon>Pseudonocardiales</taxon>
        <taxon>Pseudonocardiaceae</taxon>
        <taxon>Pseudonocardia</taxon>
    </lineage>
</organism>
<dbReference type="Proteomes" id="UP001501414">
    <property type="component" value="Unassembled WGS sequence"/>
</dbReference>
<name>A0ABN1XH92_9PSEU</name>
<comment type="caution">
    <text evidence="1">The sequence shown here is derived from an EMBL/GenBank/DDBJ whole genome shotgun (WGS) entry which is preliminary data.</text>
</comment>
<keyword evidence="2" id="KW-1185">Reference proteome</keyword>
<proteinExistence type="predicted"/>